<dbReference type="Proteomes" id="UP001497680">
    <property type="component" value="Unassembled WGS sequence"/>
</dbReference>
<keyword evidence="2" id="KW-1185">Reference proteome</keyword>
<reference evidence="1 2" key="1">
    <citation type="journal article" date="2022" name="New Phytol.">
        <title>Ecological generalism drives hyperdiversity of secondary metabolite gene clusters in xylarialean endophytes.</title>
        <authorList>
            <person name="Franco M.E.E."/>
            <person name="Wisecaver J.H."/>
            <person name="Arnold A.E."/>
            <person name="Ju Y.M."/>
            <person name="Slot J.C."/>
            <person name="Ahrendt S."/>
            <person name="Moore L.P."/>
            <person name="Eastman K.E."/>
            <person name="Scott K."/>
            <person name="Konkel Z."/>
            <person name="Mondo S.J."/>
            <person name="Kuo A."/>
            <person name="Hayes R.D."/>
            <person name="Haridas S."/>
            <person name="Andreopoulos B."/>
            <person name="Riley R."/>
            <person name="LaButti K."/>
            <person name="Pangilinan J."/>
            <person name="Lipzen A."/>
            <person name="Amirebrahimi M."/>
            <person name="Yan J."/>
            <person name="Adam C."/>
            <person name="Keymanesh K."/>
            <person name="Ng V."/>
            <person name="Louie K."/>
            <person name="Northen T."/>
            <person name="Drula E."/>
            <person name="Henrissat B."/>
            <person name="Hsieh H.M."/>
            <person name="Youens-Clark K."/>
            <person name="Lutzoni F."/>
            <person name="Miadlikowska J."/>
            <person name="Eastwood D.C."/>
            <person name="Hamelin R.C."/>
            <person name="Grigoriev I.V."/>
            <person name="U'Ren J.M."/>
        </authorList>
    </citation>
    <scope>NUCLEOTIDE SEQUENCE [LARGE SCALE GENOMIC DNA]</scope>
    <source>
        <strain evidence="1 2">ER1909</strain>
    </source>
</reference>
<evidence type="ECO:0000313" key="1">
    <source>
        <dbReference type="EMBL" id="KAI6081306.1"/>
    </source>
</evidence>
<proteinExistence type="predicted"/>
<evidence type="ECO:0000313" key="2">
    <source>
        <dbReference type="Proteomes" id="UP001497680"/>
    </source>
</evidence>
<dbReference type="EMBL" id="MU394400">
    <property type="protein sequence ID" value="KAI6081306.1"/>
    <property type="molecule type" value="Genomic_DNA"/>
</dbReference>
<protein>
    <submittedName>
        <fullName evidence="1">Uncharacterized protein</fullName>
    </submittedName>
</protein>
<comment type="caution">
    <text evidence="1">The sequence shown here is derived from an EMBL/GenBank/DDBJ whole genome shotgun (WGS) entry which is preliminary data.</text>
</comment>
<name>A0ACC0CLS7_9PEZI</name>
<sequence length="372" mass="40836">MPSRQPTEEEIAWMLSREDDTTVPNIIACCTICGVASLAFLGLRIWSRKITRGHLTLDTSDWLLVGAFTFYLGYISSFAATTAYGEGHHIVFVTNPRMLVITTMIAEIFSNLSMGFIKFSILRFYGSIFTSRAFHYSLWAVAILVGGLTIATPIVTIIQCMPIEFGWNKTVMGGYCIDYGLMVLVVCIINIVTDVVILVMPIPLIRQLHVSRRRKDMLTITFAMGSSACIVGVIRIVFTLGVGTGAGTPDSTWDNVLSGALSVVELMTGILAASIPTYRPLFKHIFHGSVASNNYQNQRIAGNQGHIPSHTAQVSVGKFYRETRPGIRVTDQIELVKHAASNGSWVMVTDEDGAGLIGARDPDRHSPMHFGR</sequence>
<accession>A0ACC0CLS7</accession>
<gene>
    <name evidence="1" type="ORF">F4821DRAFT_32167</name>
</gene>
<organism evidence="1 2">
    <name type="scientific">Hypoxylon rubiginosum</name>
    <dbReference type="NCBI Taxonomy" id="110542"/>
    <lineage>
        <taxon>Eukaryota</taxon>
        <taxon>Fungi</taxon>
        <taxon>Dikarya</taxon>
        <taxon>Ascomycota</taxon>
        <taxon>Pezizomycotina</taxon>
        <taxon>Sordariomycetes</taxon>
        <taxon>Xylariomycetidae</taxon>
        <taxon>Xylariales</taxon>
        <taxon>Hypoxylaceae</taxon>
        <taxon>Hypoxylon</taxon>
    </lineage>
</organism>